<keyword evidence="3" id="KW-1185">Reference proteome</keyword>
<dbReference type="EMBL" id="JAWZYT010002151">
    <property type="protein sequence ID" value="KAK4306314.1"/>
    <property type="molecule type" value="Genomic_DNA"/>
</dbReference>
<sequence length="92" mass="9447">MTTTTTTGGGVGRRVTLSFLVVVVALIHLVTPLQYSLQDVDVGGGDGVVGGEVEVRCVQGDQCVVPVEGSRCLSCPSPTLCCITHSNGNSIE</sequence>
<gene>
    <name evidence="2" type="ORF">Pmani_021865</name>
</gene>
<dbReference type="AlphaFoldDB" id="A0AAE1PFD2"/>
<keyword evidence="1" id="KW-0472">Membrane</keyword>
<evidence type="ECO:0000256" key="1">
    <source>
        <dbReference type="SAM" id="Phobius"/>
    </source>
</evidence>
<keyword evidence="1" id="KW-1133">Transmembrane helix</keyword>
<proteinExistence type="predicted"/>
<dbReference type="Proteomes" id="UP001292094">
    <property type="component" value="Unassembled WGS sequence"/>
</dbReference>
<evidence type="ECO:0000313" key="2">
    <source>
        <dbReference type="EMBL" id="KAK4306314.1"/>
    </source>
</evidence>
<feature type="transmembrane region" description="Helical" evidence="1">
    <location>
        <begin position="12"/>
        <end position="30"/>
    </location>
</feature>
<evidence type="ECO:0000313" key="3">
    <source>
        <dbReference type="Proteomes" id="UP001292094"/>
    </source>
</evidence>
<reference evidence="2" key="1">
    <citation type="submission" date="2023-11" db="EMBL/GenBank/DDBJ databases">
        <title>Genome assemblies of two species of porcelain crab, Petrolisthes cinctipes and Petrolisthes manimaculis (Anomura: Porcellanidae).</title>
        <authorList>
            <person name="Angst P."/>
        </authorList>
    </citation>
    <scope>NUCLEOTIDE SEQUENCE</scope>
    <source>
        <strain evidence="2">PB745_02</strain>
        <tissue evidence="2">Gill</tissue>
    </source>
</reference>
<accession>A0AAE1PFD2</accession>
<organism evidence="2 3">
    <name type="scientific">Petrolisthes manimaculis</name>
    <dbReference type="NCBI Taxonomy" id="1843537"/>
    <lineage>
        <taxon>Eukaryota</taxon>
        <taxon>Metazoa</taxon>
        <taxon>Ecdysozoa</taxon>
        <taxon>Arthropoda</taxon>
        <taxon>Crustacea</taxon>
        <taxon>Multicrustacea</taxon>
        <taxon>Malacostraca</taxon>
        <taxon>Eumalacostraca</taxon>
        <taxon>Eucarida</taxon>
        <taxon>Decapoda</taxon>
        <taxon>Pleocyemata</taxon>
        <taxon>Anomura</taxon>
        <taxon>Galatheoidea</taxon>
        <taxon>Porcellanidae</taxon>
        <taxon>Petrolisthes</taxon>
    </lineage>
</organism>
<comment type="caution">
    <text evidence="2">The sequence shown here is derived from an EMBL/GenBank/DDBJ whole genome shotgun (WGS) entry which is preliminary data.</text>
</comment>
<name>A0AAE1PFD2_9EUCA</name>
<keyword evidence="1" id="KW-0812">Transmembrane</keyword>
<protein>
    <submittedName>
        <fullName evidence="2">Uncharacterized protein</fullName>
    </submittedName>
</protein>